<dbReference type="InterPro" id="IPR006143">
    <property type="entry name" value="RND_pump_MFP"/>
</dbReference>
<sequence length="350" mass="38469">MKHTYPIILFVTLFSTISCKQEYVTQTQSVTSTAKNVRAVKLQSMVQIEPVTATGTLLSKEEVVLSFKIGGIVNSLNVNVGESIIRNQQLGSLNLSEINAQVVGATNAYDKSVRDLERATNLYRDTVGTLEQQQNAKTAKEIANSNLDIARFNRRFSVINTPVKGKVLQRYVDVGQLVSPGQPIYRVGSAGTRGSQTIRLGIADKDIVKIILKDSATIRFDAFAKAEYNAIVTEISQAANPKTGLFEVELTIDEYRQELKNGFIGAVSIKPSLSLSTYKIPMNALVEGKQNKASIFYTEDDSTVKYLEVEVLNFVEDFFTVAADALPKQIKVITEGAPYLAKNDSINIAQ</sequence>
<protein>
    <recommendedName>
        <fullName evidence="4">RND family efflux transporter, MFP subunit</fullName>
    </recommendedName>
</protein>
<dbReference type="RefSeq" id="WP_345272754.1">
    <property type="nucleotide sequence ID" value="NZ_BAABJH010000001.1"/>
</dbReference>
<comment type="caution">
    <text evidence="2">The sequence shown here is derived from an EMBL/GenBank/DDBJ whole genome shotgun (WGS) entry which is preliminary data.</text>
</comment>
<name>A0ABP9EWE4_9FLAO</name>
<dbReference type="Proteomes" id="UP001500433">
    <property type="component" value="Unassembled WGS sequence"/>
</dbReference>
<dbReference type="PANTHER" id="PTHR30469:SF15">
    <property type="entry name" value="HLYD FAMILY OF SECRETION PROTEINS"/>
    <property type="match status" value="1"/>
</dbReference>
<keyword evidence="3" id="KW-1185">Reference proteome</keyword>
<gene>
    <name evidence="2" type="ORF">GCM10023311_08020</name>
</gene>
<comment type="similarity">
    <text evidence="1">Belongs to the membrane fusion protein (MFP) (TC 8.A.1) family.</text>
</comment>
<evidence type="ECO:0000313" key="3">
    <source>
        <dbReference type="Proteomes" id="UP001500433"/>
    </source>
</evidence>
<dbReference type="PANTHER" id="PTHR30469">
    <property type="entry name" value="MULTIDRUG RESISTANCE PROTEIN MDTA"/>
    <property type="match status" value="1"/>
</dbReference>
<reference evidence="3" key="1">
    <citation type="journal article" date="2019" name="Int. J. Syst. Evol. Microbiol.">
        <title>The Global Catalogue of Microorganisms (GCM) 10K type strain sequencing project: providing services to taxonomists for standard genome sequencing and annotation.</title>
        <authorList>
            <consortium name="The Broad Institute Genomics Platform"/>
            <consortium name="The Broad Institute Genome Sequencing Center for Infectious Disease"/>
            <person name="Wu L."/>
            <person name="Ma J."/>
        </authorList>
    </citation>
    <scope>NUCLEOTIDE SEQUENCE [LARGE SCALE GENOMIC DNA]</scope>
    <source>
        <strain evidence="3">JCM 18274</strain>
    </source>
</reference>
<evidence type="ECO:0008006" key="4">
    <source>
        <dbReference type="Google" id="ProtNLM"/>
    </source>
</evidence>
<proteinExistence type="inferred from homology"/>
<organism evidence="2 3">
    <name type="scientific">Flaviramulus aquimarinus</name>
    <dbReference type="NCBI Taxonomy" id="1170456"/>
    <lineage>
        <taxon>Bacteria</taxon>
        <taxon>Pseudomonadati</taxon>
        <taxon>Bacteroidota</taxon>
        <taxon>Flavobacteriia</taxon>
        <taxon>Flavobacteriales</taxon>
        <taxon>Flavobacteriaceae</taxon>
        <taxon>Flaviramulus</taxon>
    </lineage>
</organism>
<dbReference type="PROSITE" id="PS51257">
    <property type="entry name" value="PROKAR_LIPOPROTEIN"/>
    <property type="match status" value="1"/>
</dbReference>
<dbReference type="NCBIfam" id="TIGR01730">
    <property type="entry name" value="RND_mfp"/>
    <property type="match status" value="1"/>
</dbReference>
<dbReference type="SUPFAM" id="SSF111369">
    <property type="entry name" value="HlyD-like secretion proteins"/>
    <property type="match status" value="1"/>
</dbReference>
<evidence type="ECO:0000313" key="2">
    <source>
        <dbReference type="EMBL" id="GAA4886857.1"/>
    </source>
</evidence>
<evidence type="ECO:0000256" key="1">
    <source>
        <dbReference type="ARBA" id="ARBA00009477"/>
    </source>
</evidence>
<dbReference type="Gene3D" id="2.40.50.100">
    <property type="match status" value="1"/>
</dbReference>
<dbReference type="EMBL" id="BAABJH010000001">
    <property type="protein sequence ID" value="GAA4886857.1"/>
    <property type="molecule type" value="Genomic_DNA"/>
</dbReference>
<accession>A0ABP9EWE4</accession>
<dbReference type="Gene3D" id="2.40.30.170">
    <property type="match status" value="1"/>
</dbReference>